<protein>
    <submittedName>
        <fullName evidence="1">Uncharacterized protein</fullName>
    </submittedName>
</protein>
<sequence length="750" mass="84118">MWQLMFFVCITSWASAQNEVGVSREHNGHGWDIRLAVPGEPGRDYPTLGAVPRTGFSCAGRDPGYYADIESGCQVFRVCTVGSTYGFQSFLCPNGTLFNQAVFVCDWWMNVNCQESQQLFNNNNEQFGNLRLGPQLMKDIKKMLTHPMRNPYDRNSMKSNLIVMQDYKPPAGQLFPNGALIAGPERSPNKVYMPPKHVKQYTIQNPFAYVNNTFAQTTSDPKFLPAVFSTVPSITRTTEVFQRQRGDTRFVQSTQIPQTTSIISNGHARQFTSNKVTGLSSNNNNFNTQLQRPTQNYNPINQQRQTNTATQTLQSSQRTQIGAQQTQYVDDRKPQLDYDKQTEFGRITKQNILNSNQNFPAYTYRPPLPLNLKDIPGDVPNDIKQNVALVFSLLADSINAAKEYTNIAQQESLSTTLTPPPLITPQFPIINNGDLSQITNKISQLTSSQYSGNNYNITNQIYNKPDTGAFVQSIVTPQRDVQNIQQMPNQNNIVTSPKESNTQVEIVQSESLPIDPAKLQLDSNKLESFSSEESLKNLLNSDNGISAHLQDKIIGTIPHPLEQNKLVTYEKEKSYYLFSKLDNNLSTKESKSNALTQLNNIQRQNVQTTTASTNEVPNSLAFQFLPSIGYQLENEKDQEKLLNTFQIDDFGAPREVTKANLVQSNNGNDNSLTSNLDYSVDHTTVKQDSNQLNSVSTLYNGPSSYLTPQSSIGGLVDKQVVQDSNVNSKLETLDDSEGYPKERPAREFTF</sequence>
<reference evidence="1 2" key="1">
    <citation type="journal article" date="2021" name="Front. Genet.">
        <title>Chromosome-Level Genome Assembly Reveals Significant Gene Expansion in the Toll and IMD Signaling Pathways of Dendrolimus kikuchii.</title>
        <authorList>
            <person name="Zhou J."/>
            <person name="Wu P."/>
            <person name="Xiong Z."/>
            <person name="Liu N."/>
            <person name="Zhao N."/>
            <person name="Ji M."/>
            <person name="Qiu Y."/>
            <person name="Yang B."/>
        </authorList>
    </citation>
    <scope>NUCLEOTIDE SEQUENCE [LARGE SCALE GENOMIC DNA]</scope>
    <source>
        <strain evidence="1">Ann1</strain>
    </source>
</reference>
<accession>A0ACC1CRQ5</accession>
<keyword evidence="2" id="KW-1185">Reference proteome</keyword>
<dbReference type="Proteomes" id="UP000824533">
    <property type="component" value="Linkage Group LG18"/>
</dbReference>
<comment type="caution">
    <text evidence="1">The sequence shown here is derived from an EMBL/GenBank/DDBJ whole genome shotgun (WGS) entry which is preliminary data.</text>
</comment>
<evidence type="ECO:0000313" key="2">
    <source>
        <dbReference type="Proteomes" id="UP000824533"/>
    </source>
</evidence>
<evidence type="ECO:0000313" key="1">
    <source>
        <dbReference type="EMBL" id="KAJ0174238.1"/>
    </source>
</evidence>
<dbReference type="EMBL" id="CM034404">
    <property type="protein sequence ID" value="KAJ0174238.1"/>
    <property type="molecule type" value="Genomic_DNA"/>
</dbReference>
<organism evidence="1 2">
    <name type="scientific">Dendrolimus kikuchii</name>
    <dbReference type="NCBI Taxonomy" id="765133"/>
    <lineage>
        <taxon>Eukaryota</taxon>
        <taxon>Metazoa</taxon>
        <taxon>Ecdysozoa</taxon>
        <taxon>Arthropoda</taxon>
        <taxon>Hexapoda</taxon>
        <taxon>Insecta</taxon>
        <taxon>Pterygota</taxon>
        <taxon>Neoptera</taxon>
        <taxon>Endopterygota</taxon>
        <taxon>Lepidoptera</taxon>
        <taxon>Glossata</taxon>
        <taxon>Ditrysia</taxon>
        <taxon>Bombycoidea</taxon>
        <taxon>Lasiocampidae</taxon>
        <taxon>Dendrolimus</taxon>
    </lineage>
</organism>
<name>A0ACC1CRQ5_9NEOP</name>
<gene>
    <name evidence="1" type="ORF">K1T71_010384</name>
</gene>
<proteinExistence type="predicted"/>